<dbReference type="AlphaFoldDB" id="A0A1J5SYV9"/>
<evidence type="ECO:0000256" key="1">
    <source>
        <dbReference type="SAM" id="MobiDB-lite"/>
    </source>
</evidence>
<protein>
    <submittedName>
        <fullName evidence="3">30S ribosomal protein S1</fullName>
    </submittedName>
</protein>
<dbReference type="InterPro" id="IPR044146">
    <property type="entry name" value="S1_Tex"/>
</dbReference>
<dbReference type="FunFam" id="2.40.50.140:FF:000051">
    <property type="entry name" value="RNA-binding transcriptional accessory protein"/>
    <property type="match status" value="1"/>
</dbReference>
<dbReference type="Gene3D" id="1.10.150.310">
    <property type="entry name" value="Tex RuvX-like domain-like"/>
    <property type="match status" value="1"/>
</dbReference>
<dbReference type="PANTHER" id="PTHR10724">
    <property type="entry name" value="30S RIBOSOMAL PROTEIN S1"/>
    <property type="match status" value="1"/>
</dbReference>
<dbReference type="Pfam" id="PF09371">
    <property type="entry name" value="Tex_N"/>
    <property type="match status" value="1"/>
</dbReference>
<dbReference type="InterPro" id="IPR037027">
    <property type="entry name" value="YqgF/RNaseH-like_dom_sf"/>
</dbReference>
<dbReference type="Pfam" id="PF12836">
    <property type="entry name" value="HHH_3"/>
    <property type="match status" value="1"/>
</dbReference>
<dbReference type="InterPro" id="IPR023319">
    <property type="entry name" value="Tex-like_HTH_dom_sf"/>
</dbReference>
<dbReference type="InterPro" id="IPR012337">
    <property type="entry name" value="RNaseH-like_sf"/>
</dbReference>
<gene>
    <name evidence="3" type="primary">rpsA_4</name>
    <name evidence="3" type="ORF">GALL_127480</name>
</gene>
<proteinExistence type="predicted"/>
<organism evidence="3">
    <name type="scientific">mine drainage metagenome</name>
    <dbReference type="NCBI Taxonomy" id="410659"/>
    <lineage>
        <taxon>unclassified sequences</taxon>
        <taxon>metagenomes</taxon>
        <taxon>ecological metagenomes</taxon>
    </lineage>
</organism>
<dbReference type="Pfam" id="PF17674">
    <property type="entry name" value="HHH_9"/>
    <property type="match status" value="1"/>
</dbReference>
<dbReference type="InterPro" id="IPR032639">
    <property type="entry name" value="Tex_YqgF"/>
</dbReference>
<dbReference type="PANTHER" id="PTHR10724:SF10">
    <property type="entry name" value="S1 RNA-BINDING DOMAIN-CONTAINING PROTEIN 1"/>
    <property type="match status" value="1"/>
</dbReference>
<sequence length="786" mass="85836">MSELSASAKQPNPEHVLRISQELGLKIFQVAATAQLLSEGATVPFIARYRKEATGTLDEVQVTAIRDRLEQLAQLDERRASILASLKERNLLTPELEKAIAAAETVTALEDIYQPFRPKKRTRATIAREKGLEPLSDLLFAQDPATDPQREAEAYVGREYKPDDGKNQTLRIESAAEALAGARDIIAERMSDDKDARAKLRTLYQTQAVVSSKIIPGKETEGAKFKDYFDWSEPLAKAPSHRILAMRRGEKELFLMMRVTLPDETAALAELDPIFAKSPSASNRCSAEVRLALQDAFKRLLAPAMETEMRIDSKKRADEAAIKVFADNLRELLLASPLGRRAVMAIDPGFRTGCKVVMLDRQGKLLHNDVVYPDRDEAGAREKLLGFVKYFQVEAIAIGNGTAGRETEAFVRALGLPATMPIVMVNESGASIYSASEVAREEFPDHDLTVRGAVSIGRRLMDPLAELVKLDPKSIGVGQYQHDVEQNGLKRSLDDTVVSCVNGVGVEVNTASKQLLSYVSGLNASIAANIVARRDEKGPFSSRAELLEVSRLGPKAFEQAAGFLRIREAANPLDASAVHPESYPVVEKMAADLGVTVADLVRDPALRKKIKLEAYVTEKFGLPTLNDIMTELAKPGRDPRQKFEAFSFDAGVHKPEDLRPGMKLPGIVTNVTAFGAFVDVGVHQDGLVHVSQLSDNFVKDPAEVVKPQQKVMVTVVEVDLARKRIALSMRSNPQLGPRTGGPASAPQRSPGDRPTRPQGGGGGSFGTRPSQSLQGDWFSSALNKKK</sequence>
<dbReference type="FunFam" id="1.10.10.650:FF:000001">
    <property type="entry name" value="S1 RNA-binding domain 1"/>
    <property type="match status" value="1"/>
</dbReference>
<dbReference type="InterPro" id="IPR018974">
    <property type="entry name" value="Tex-like_N"/>
</dbReference>
<dbReference type="GO" id="GO:0005737">
    <property type="term" value="C:cytoplasm"/>
    <property type="evidence" value="ECO:0007669"/>
    <property type="project" value="UniProtKB-ARBA"/>
</dbReference>
<evidence type="ECO:0000259" key="2">
    <source>
        <dbReference type="PROSITE" id="PS50126"/>
    </source>
</evidence>
<dbReference type="Pfam" id="PF16921">
    <property type="entry name" value="Tex_YqgF"/>
    <property type="match status" value="1"/>
</dbReference>
<dbReference type="PROSITE" id="PS50126">
    <property type="entry name" value="S1"/>
    <property type="match status" value="1"/>
</dbReference>
<dbReference type="SUPFAM" id="SSF53098">
    <property type="entry name" value="Ribonuclease H-like"/>
    <property type="match status" value="1"/>
</dbReference>
<dbReference type="GO" id="GO:0006139">
    <property type="term" value="P:nucleobase-containing compound metabolic process"/>
    <property type="evidence" value="ECO:0007669"/>
    <property type="project" value="InterPro"/>
</dbReference>
<dbReference type="InterPro" id="IPR023323">
    <property type="entry name" value="Tex-like_dom_sf"/>
</dbReference>
<dbReference type="FunFam" id="1.10.150.310:FF:000001">
    <property type="entry name" value="RNA-binding transcriptional accessory protein"/>
    <property type="match status" value="1"/>
</dbReference>
<dbReference type="CDD" id="cd05685">
    <property type="entry name" value="S1_Tex"/>
    <property type="match status" value="1"/>
</dbReference>
<feature type="domain" description="S1 motif" evidence="2">
    <location>
        <begin position="661"/>
        <end position="730"/>
    </location>
</feature>
<dbReference type="InterPro" id="IPR041692">
    <property type="entry name" value="HHH_9"/>
</dbReference>
<dbReference type="Gene3D" id="1.10.3500.10">
    <property type="entry name" value="Tex N-terminal region-like"/>
    <property type="match status" value="1"/>
</dbReference>
<dbReference type="Gene3D" id="1.10.10.650">
    <property type="entry name" value="RuvA domain 2-like"/>
    <property type="match status" value="1"/>
</dbReference>
<reference evidence="3" key="1">
    <citation type="submission" date="2016-10" db="EMBL/GenBank/DDBJ databases">
        <title>Sequence of Gallionella enrichment culture.</title>
        <authorList>
            <person name="Poehlein A."/>
            <person name="Muehling M."/>
            <person name="Daniel R."/>
        </authorList>
    </citation>
    <scope>NUCLEOTIDE SEQUENCE</scope>
</reference>
<dbReference type="InterPro" id="IPR055179">
    <property type="entry name" value="Tex-like_central_region"/>
</dbReference>
<feature type="region of interest" description="Disordered" evidence="1">
    <location>
        <begin position="728"/>
        <end position="786"/>
    </location>
</feature>
<dbReference type="SUPFAM" id="SSF47781">
    <property type="entry name" value="RuvA domain 2-like"/>
    <property type="match status" value="2"/>
</dbReference>
<dbReference type="SMART" id="SM00732">
    <property type="entry name" value="YqgFc"/>
    <property type="match status" value="1"/>
</dbReference>
<dbReference type="SUPFAM" id="SSF50249">
    <property type="entry name" value="Nucleic acid-binding proteins"/>
    <property type="match status" value="1"/>
</dbReference>
<dbReference type="InterPro" id="IPR050437">
    <property type="entry name" value="Ribos_protein_bS1-like"/>
</dbReference>
<dbReference type="EMBL" id="MLJW01000052">
    <property type="protein sequence ID" value="OIR05190.1"/>
    <property type="molecule type" value="Genomic_DNA"/>
</dbReference>
<dbReference type="FunFam" id="3.30.420.140:FF:000001">
    <property type="entry name" value="RNA-binding transcriptional accessory protein"/>
    <property type="match status" value="1"/>
</dbReference>
<dbReference type="Pfam" id="PF22706">
    <property type="entry name" value="Tex_central_region"/>
    <property type="match status" value="1"/>
</dbReference>
<dbReference type="GO" id="GO:0003735">
    <property type="term" value="F:structural constituent of ribosome"/>
    <property type="evidence" value="ECO:0007669"/>
    <property type="project" value="TreeGrafter"/>
</dbReference>
<dbReference type="InterPro" id="IPR003029">
    <property type="entry name" value="S1_domain"/>
</dbReference>
<dbReference type="GO" id="GO:0003729">
    <property type="term" value="F:mRNA binding"/>
    <property type="evidence" value="ECO:0007669"/>
    <property type="project" value="UniProtKB-ARBA"/>
</dbReference>
<dbReference type="GO" id="GO:0005840">
    <property type="term" value="C:ribosome"/>
    <property type="evidence" value="ECO:0007669"/>
    <property type="project" value="UniProtKB-KW"/>
</dbReference>
<dbReference type="SMART" id="SM00316">
    <property type="entry name" value="S1"/>
    <property type="match status" value="1"/>
</dbReference>
<dbReference type="InterPro" id="IPR010994">
    <property type="entry name" value="RuvA_2-like"/>
</dbReference>
<dbReference type="SUPFAM" id="SSF158832">
    <property type="entry name" value="Tex N-terminal region-like"/>
    <property type="match status" value="1"/>
</dbReference>
<dbReference type="Gene3D" id="3.30.420.140">
    <property type="entry name" value="YqgF/RNase H-like domain"/>
    <property type="match status" value="1"/>
</dbReference>
<keyword evidence="3" id="KW-0687">Ribonucleoprotein</keyword>
<dbReference type="Gene3D" id="2.40.50.140">
    <property type="entry name" value="Nucleic acid-binding proteins"/>
    <property type="match status" value="1"/>
</dbReference>
<dbReference type="GO" id="GO:0006412">
    <property type="term" value="P:translation"/>
    <property type="evidence" value="ECO:0007669"/>
    <property type="project" value="TreeGrafter"/>
</dbReference>
<dbReference type="InterPro" id="IPR006641">
    <property type="entry name" value="YqgF/RNaseH-like_dom"/>
</dbReference>
<accession>A0A1J5SYV9</accession>
<evidence type="ECO:0000313" key="3">
    <source>
        <dbReference type="EMBL" id="OIR05190.1"/>
    </source>
</evidence>
<dbReference type="Pfam" id="PF00575">
    <property type="entry name" value="S1"/>
    <property type="match status" value="1"/>
</dbReference>
<keyword evidence="3" id="KW-0689">Ribosomal protein</keyword>
<dbReference type="InterPro" id="IPR012340">
    <property type="entry name" value="NA-bd_OB-fold"/>
</dbReference>
<name>A0A1J5SYV9_9ZZZZ</name>
<comment type="caution">
    <text evidence="3">The sequence shown here is derived from an EMBL/GenBank/DDBJ whole genome shotgun (WGS) entry which is preliminary data.</text>
</comment>